<dbReference type="InterPro" id="IPR002146">
    <property type="entry name" value="ATP_synth_b/b'su_bac/chlpt"/>
</dbReference>
<proteinExistence type="inferred from homology"/>
<dbReference type="GO" id="GO:0045259">
    <property type="term" value="C:proton-transporting ATP synthase complex"/>
    <property type="evidence" value="ECO:0007669"/>
    <property type="project" value="UniProtKB-KW"/>
</dbReference>
<keyword evidence="3 15" id="KW-1003">Cell membrane</keyword>
<protein>
    <recommendedName>
        <fullName evidence="15">ATP synthase subunit b</fullName>
    </recommendedName>
    <alternativeName>
        <fullName evidence="15">ATP synthase F(0) sector subunit b</fullName>
    </alternativeName>
    <alternativeName>
        <fullName evidence="15">ATPase subunit I</fullName>
    </alternativeName>
    <alternativeName>
        <fullName evidence="15">F-type ATPase subunit b</fullName>
        <shortName evidence="15">F-ATPase subunit b</shortName>
    </alternativeName>
</protein>
<comment type="subunit">
    <text evidence="13">F-type ATPases have 2 components, F(1) - the catalytic core - and F(0) - the membrane proton channel. F(1) has five subunits: alpha(3), beta(3), gamma(1), delta(1), epsilon(1). F(0) has four main subunits: a(1), b(2) and c(10-14). The alpha and beta chains form an alternating ring which encloses part of the gamma chain. F(1) is attached to F(0) by a central stalk formed by the gamma and epsilon chains, while a peripheral stalk is formed by the delta and b chains.</text>
</comment>
<dbReference type="PANTHER" id="PTHR33445:SF1">
    <property type="entry name" value="ATP SYNTHASE SUBUNIT B"/>
    <property type="match status" value="1"/>
</dbReference>
<evidence type="ECO:0000256" key="16">
    <source>
        <dbReference type="RuleBase" id="RU003848"/>
    </source>
</evidence>
<dbReference type="CDD" id="cd06503">
    <property type="entry name" value="ATP-synt_Fo_b"/>
    <property type="match status" value="1"/>
</dbReference>
<evidence type="ECO:0000256" key="10">
    <source>
        <dbReference type="ARBA" id="ARBA00023310"/>
    </source>
</evidence>
<dbReference type="InterPro" id="IPR050059">
    <property type="entry name" value="ATP_synthase_B_chain"/>
</dbReference>
<keyword evidence="17" id="KW-0175">Coiled coil</keyword>
<keyword evidence="18" id="KW-0378">Hydrolase</keyword>
<dbReference type="InterPro" id="IPR028987">
    <property type="entry name" value="ATP_synth_B-like_membr_sf"/>
</dbReference>
<feature type="transmembrane region" description="Helical" evidence="15">
    <location>
        <begin position="6"/>
        <end position="26"/>
    </location>
</feature>
<dbReference type="Pfam" id="PF00430">
    <property type="entry name" value="ATP-synt_B"/>
    <property type="match status" value="1"/>
</dbReference>
<evidence type="ECO:0000256" key="2">
    <source>
        <dbReference type="ARBA" id="ARBA00022448"/>
    </source>
</evidence>
<evidence type="ECO:0000256" key="15">
    <source>
        <dbReference type="HAMAP-Rule" id="MF_01398"/>
    </source>
</evidence>
<evidence type="ECO:0000256" key="7">
    <source>
        <dbReference type="ARBA" id="ARBA00022989"/>
    </source>
</evidence>
<keyword evidence="2 15" id="KW-0813">Transport</keyword>
<accession>A0A1A8XZX4</accession>
<reference evidence="18 19" key="1">
    <citation type="submission" date="2016-06" db="EMBL/GenBank/DDBJ databases">
        <authorList>
            <person name="Kjaerup R.B."/>
            <person name="Dalgaard T.S."/>
            <person name="Juul-Madsen H.R."/>
        </authorList>
    </citation>
    <scope>NUCLEOTIDE SEQUENCE [LARGE SCALE GENOMIC DNA]</scope>
    <source>
        <strain evidence="18">2</strain>
    </source>
</reference>
<evidence type="ECO:0000313" key="19">
    <source>
        <dbReference type="Proteomes" id="UP000199600"/>
    </source>
</evidence>
<dbReference type="PANTHER" id="PTHR33445">
    <property type="entry name" value="ATP SYNTHASE SUBUNIT B', CHLOROPLASTIC"/>
    <property type="match status" value="1"/>
</dbReference>
<dbReference type="HAMAP" id="MF_01398">
    <property type="entry name" value="ATP_synth_b_bprime"/>
    <property type="match status" value="1"/>
</dbReference>
<evidence type="ECO:0000256" key="5">
    <source>
        <dbReference type="ARBA" id="ARBA00022692"/>
    </source>
</evidence>
<keyword evidence="9 15" id="KW-0472">Membrane</keyword>
<dbReference type="EMBL" id="FLQY01000353">
    <property type="protein sequence ID" value="SBT10489.1"/>
    <property type="molecule type" value="Genomic_DNA"/>
</dbReference>
<dbReference type="GO" id="GO:0016787">
    <property type="term" value="F:hydrolase activity"/>
    <property type="evidence" value="ECO:0007669"/>
    <property type="project" value="UniProtKB-KW"/>
</dbReference>
<comment type="subunit">
    <text evidence="15">F-type ATPases have 2 components, F(1) - the catalytic core - and F(0) - the membrane proton channel. F(1) has five subunits: alpha(3), beta(3), gamma(1), delta(1), epsilon(1). F(0) has three main subunits: a(1), b(2) and c(10-14). The alpha and beta chains form an alternating ring which encloses part of the gamma chain. F(1) is attached to F(0) by a central stalk formed by the gamma and epsilon chains, while a peripheral stalk is formed by the delta and b chains.</text>
</comment>
<gene>
    <name evidence="15 18" type="primary">atpF</name>
    <name evidence="18" type="ORF">PROAA_510008</name>
</gene>
<keyword evidence="4 15" id="KW-0138">CF(0)</keyword>
<evidence type="ECO:0000256" key="12">
    <source>
        <dbReference type="ARBA" id="ARBA00025614"/>
    </source>
</evidence>
<evidence type="ECO:0000256" key="6">
    <source>
        <dbReference type="ARBA" id="ARBA00022781"/>
    </source>
</evidence>
<comment type="similarity">
    <text evidence="1 15 16">Belongs to the ATPase B chain family.</text>
</comment>
<keyword evidence="10 15" id="KW-0066">ATP synthesis</keyword>
<dbReference type="GO" id="GO:0012505">
    <property type="term" value="C:endomembrane system"/>
    <property type="evidence" value="ECO:0007669"/>
    <property type="project" value="UniProtKB-SubCell"/>
</dbReference>
<comment type="function">
    <text evidence="12">Component of the F(0) channel, it forms part of the peripheral stalk, linking F(1) to F(0). The b'-subunit is a diverged and duplicated form of b found in plants and photosynthetic bacteria.</text>
</comment>
<name>A0A1A8XZX4_9RHOO</name>
<keyword evidence="6 15" id="KW-0375">Hydrogen ion transport</keyword>
<evidence type="ECO:0000256" key="1">
    <source>
        <dbReference type="ARBA" id="ARBA00005513"/>
    </source>
</evidence>
<evidence type="ECO:0000256" key="4">
    <source>
        <dbReference type="ARBA" id="ARBA00022547"/>
    </source>
</evidence>
<dbReference type="AlphaFoldDB" id="A0A1A8XZX4"/>
<organism evidence="18 19">
    <name type="scientific">Candidatus Propionivibrio aalborgensis</name>
    <dbReference type="NCBI Taxonomy" id="1860101"/>
    <lineage>
        <taxon>Bacteria</taxon>
        <taxon>Pseudomonadati</taxon>
        <taxon>Pseudomonadota</taxon>
        <taxon>Betaproteobacteria</taxon>
        <taxon>Rhodocyclales</taxon>
        <taxon>Rhodocyclaceae</taxon>
        <taxon>Propionivibrio</taxon>
    </lineage>
</organism>
<dbReference type="GO" id="GO:0046961">
    <property type="term" value="F:proton-transporting ATPase activity, rotational mechanism"/>
    <property type="evidence" value="ECO:0007669"/>
    <property type="project" value="TreeGrafter"/>
</dbReference>
<dbReference type="GO" id="GO:0046933">
    <property type="term" value="F:proton-transporting ATP synthase activity, rotational mechanism"/>
    <property type="evidence" value="ECO:0007669"/>
    <property type="project" value="UniProtKB-UniRule"/>
</dbReference>
<sequence>MNLNATLFAQIVVFFILAWFTMKFVWPPIMKALDERATKIADGLAAAERGRHSLELASKNSADTIREGKEKVAEVLAQAEKRAQEIIEAAKQQAKTEADMVVAGAKAEIEQEAARVKESLRERVAELAIAGAEKILRREVDVKAHASMLAAIKQDL</sequence>
<dbReference type="GO" id="GO:0005886">
    <property type="term" value="C:plasma membrane"/>
    <property type="evidence" value="ECO:0007669"/>
    <property type="project" value="UniProtKB-SubCell"/>
</dbReference>
<dbReference type="Proteomes" id="UP000199600">
    <property type="component" value="Unassembled WGS sequence"/>
</dbReference>
<evidence type="ECO:0000313" key="18">
    <source>
        <dbReference type="EMBL" id="SBT10489.1"/>
    </source>
</evidence>
<keyword evidence="8 15" id="KW-0406">Ion transport</keyword>
<comment type="function">
    <text evidence="11 15">F(1)F(0) ATP synthase produces ATP from ADP in the presence of a proton or sodium gradient. F-type ATPases consist of two structural domains, F(1) containing the extramembraneous catalytic core and F(0) containing the membrane proton channel, linked together by a central stalk and a peripheral stalk. During catalysis, ATP synthesis in the catalytic domain of F(1) is coupled via a rotary mechanism of the central stalk subunits to proton translocation.</text>
</comment>
<dbReference type="InterPro" id="IPR005864">
    <property type="entry name" value="ATP_synth_F0_bsu_bac"/>
</dbReference>
<evidence type="ECO:0000256" key="14">
    <source>
        <dbReference type="ARBA" id="ARBA00037847"/>
    </source>
</evidence>
<keyword evidence="7 15" id="KW-1133">Transmembrane helix</keyword>
<evidence type="ECO:0000256" key="9">
    <source>
        <dbReference type="ARBA" id="ARBA00023136"/>
    </source>
</evidence>
<evidence type="ECO:0000256" key="3">
    <source>
        <dbReference type="ARBA" id="ARBA00022475"/>
    </source>
</evidence>
<evidence type="ECO:0000256" key="17">
    <source>
        <dbReference type="SAM" id="Coils"/>
    </source>
</evidence>
<evidence type="ECO:0000256" key="11">
    <source>
        <dbReference type="ARBA" id="ARBA00025198"/>
    </source>
</evidence>
<evidence type="ECO:0000256" key="8">
    <source>
        <dbReference type="ARBA" id="ARBA00023065"/>
    </source>
</evidence>
<keyword evidence="19" id="KW-1185">Reference proteome</keyword>
<dbReference type="NCBIfam" id="TIGR01144">
    <property type="entry name" value="ATP_synt_b"/>
    <property type="match status" value="1"/>
</dbReference>
<feature type="coiled-coil region" evidence="17">
    <location>
        <begin position="69"/>
        <end position="126"/>
    </location>
</feature>
<comment type="subcellular location">
    <subcellularLocation>
        <location evidence="15">Cell membrane</location>
        <topology evidence="15">Single-pass membrane protein</topology>
    </subcellularLocation>
    <subcellularLocation>
        <location evidence="14">Endomembrane system</location>
        <topology evidence="14">Single-pass membrane protein</topology>
    </subcellularLocation>
</comment>
<dbReference type="NCBIfam" id="NF004411">
    <property type="entry name" value="PRK05759.1-2"/>
    <property type="match status" value="1"/>
</dbReference>
<evidence type="ECO:0000256" key="13">
    <source>
        <dbReference type="ARBA" id="ARBA00026054"/>
    </source>
</evidence>
<dbReference type="RefSeq" id="WP_186412072.1">
    <property type="nucleotide sequence ID" value="NZ_FLQY01000353.1"/>
</dbReference>
<dbReference type="Gene3D" id="6.10.250.1580">
    <property type="match status" value="1"/>
</dbReference>
<keyword evidence="5 15" id="KW-0812">Transmembrane</keyword>
<dbReference type="SUPFAM" id="SSF81573">
    <property type="entry name" value="F1F0 ATP synthase subunit B, membrane domain"/>
    <property type="match status" value="1"/>
</dbReference>